<comment type="caution">
    <text evidence="1">The sequence shown here is derived from an EMBL/GenBank/DDBJ whole genome shotgun (WGS) entry which is preliminary data.</text>
</comment>
<protein>
    <submittedName>
        <fullName evidence="1">Uncharacterized protein</fullName>
    </submittedName>
</protein>
<name>A0A9D4MVF4_DREPO</name>
<sequence length="80" mass="9025">MIEPAPLICDKNCHGDRSHGRVSRTISSISFTTTKKAQALHVPCSIHPIERLRDLNALREHIAREIGIWTQVSRMIALLL</sequence>
<dbReference type="AlphaFoldDB" id="A0A9D4MVF4"/>
<reference evidence="1" key="1">
    <citation type="journal article" date="2019" name="bioRxiv">
        <title>The Genome of the Zebra Mussel, Dreissena polymorpha: A Resource for Invasive Species Research.</title>
        <authorList>
            <person name="McCartney M.A."/>
            <person name="Auch B."/>
            <person name="Kono T."/>
            <person name="Mallez S."/>
            <person name="Zhang Y."/>
            <person name="Obille A."/>
            <person name="Becker A."/>
            <person name="Abrahante J.E."/>
            <person name="Garbe J."/>
            <person name="Badalamenti J.P."/>
            <person name="Herman A."/>
            <person name="Mangelson H."/>
            <person name="Liachko I."/>
            <person name="Sullivan S."/>
            <person name="Sone E.D."/>
            <person name="Koren S."/>
            <person name="Silverstein K.A.T."/>
            <person name="Beckman K.B."/>
            <person name="Gohl D.M."/>
        </authorList>
    </citation>
    <scope>NUCLEOTIDE SEQUENCE</scope>
    <source>
        <strain evidence="1">Duluth1</strain>
        <tissue evidence="1">Whole animal</tissue>
    </source>
</reference>
<reference evidence="1" key="2">
    <citation type="submission" date="2020-11" db="EMBL/GenBank/DDBJ databases">
        <authorList>
            <person name="McCartney M.A."/>
            <person name="Auch B."/>
            <person name="Kono T."/>
            <person name="Mallez S."/>
            <person name="Becker A."/>
            <person name="Gohl D.M."/>
            <person name="Silverstein K.A.T."/>
            <person name="Koren S."/>
            <person name="Bechman K.B."/>
            <person name="Herman A."/>
            <person name="Abrahante J.E."/>
            <person name="Garbe J."/>
        </authorList>
    </citation>
    <scope>NUCLEOTIDE SEQUENCE</scope>
    <source>
        <strain evidence="1">Duluth1</strain>
        <tissue evidence="1">Whole animal</tissue>
    </source>
</reference>
<gene>
    <name evidence="1" type="ORF">DPMN_006569</name>
</gene>
<dbReference type="EMBL" id="JAIWYP010000001">
    <property type="protein sequence ID" value="KAH3882626.1"/>
    <property type="molecule type" value="Genomic_DNA"/>
</dbReference>
<dbReference type="Proteomes" id="UP000828390">
    <property type="component" value="Unassembled WGS sequence"/>
</dbReference>
<organism evidence="1 2">
    <name type="scientific">Dreissena polymorpha</name>
    <name type="common">Zebra mussel</name>
    <name type="synonym">Mytilus polymorpha</name>
    <dbReference type="NCBI Taxonomy" id="45954"/>
    <lineage>
        <taxon>Eukaryota</taxon>
        <taxon>Metazoa</taxon>
        <taxon>Spiralia</taxon>
        <taxon>Lophotrochozoa</taxon>
        <taxon>Mollusca</taxon>
        <taxon>Bivalvia</taxon>
        <taxon>Autobranchia</taxon>
        <taxon>Heteroconchia</taxon>
        <taxon>Euheterodonta</taxon>
        <taxon>Imparidentia</taxon>
        <taxon>Neoheterodontei</taxon>
        <taxon>Myida</taxon>
        <taxon>Dreissenoidea</taxon>
        <taxon>Dreissenidae</taxon>
        <taxon>Dreissena</taxon>
    </lineage>
</organism>
<proteinExistence type="predicted"/>
<keyword evidence="2" id="KW-1185">Reference proteome</keyword>
<evidence type="ECO:0000313" key="1">
    <source>
        <dbReference type="EMBL" id="KAH3882626.1"/>
    </source>
</evidence>
<accession>A0A9D4MVF4</accession>
<evidence type="ECO:0000313" key="2">
    <source>
        <dbReference type="Proteomes" id="UP000828390"/>
    </source>
</evidence>